<dbReference type="AlphaFoldDB" id="T1GH59"/>
<keyword evidence="2" id="KW-1185">Reference proteome</keyword>
<organism evidence="1 2">
    <name type="scientific">Megaselia scalaris</name>
    <name type="common">Humpbacked fly</name>
    <name type="synonym">Phora scalaris</name>
    <dbReference type="NCBI Taxonomy" id="36166"/>
    <lineage>
        <taxon>Eukaryota</taxon>
        <taxon>Metazoa</taxon>
        <taxon>Ecdysozoa</taxon>
        <taxon>Arthropoda</taxon>
        <taxon>Hexapoda</taxon>
        <taxon>Insecta</taxon>
        <taxon>Pterygota</taxon>
        <taxon>Neoptera</taxon>
        <taxon>Endopterygota</taxon>
        <taxon>Diptera</taxon>
        <taxon>Brachycera</taxon>
        <taxon>Muscomorpha</taxon>
        <taxon>Platypezoidea</taxon>
        <taxon>Phoridae</taxon>
        <taxon>Megaseliini</taxon>
        <taxon>Megaselia</taxon>
    </lineage>
</organism>
<reference evidence="2" key="1">
    <citation type="submission" date="2013-02" db="EMBL/GenBank/DDBJ databases">
        <authorList>
            <person name="Hughes D."/>
        </authorList>
    </citation>
    <scope>NUCLEOTIDE SEQUENCE</scope>
    <source>
        <strain>Durham</strain>
        <strain evidence="2">NC isolate 2 -- Noor lab</strain>
    </source>
</reference>
<evidence type="ECO:0000313" key="2">
    <source>
        <dbReference type="Proteomes" id="UP000015102"/>
    </source>
</evidence>
<reference evidence="1" key="2">
    <citation type="submission" date="2015-06" db="UniProtKB">
        <authorList>
            <consortium name="EnsemblMetazoa"/>
        </authorList>
    </citation>
    <scope>IDENTIFICATION</scope>
</reference>
<evidence type="ECO:0000313" key="1">
    <source>
        <dbReference type="EnsemblMetazoa" id="MESCA002744-PA"/>
    </source>
</evidence>
<proteinExistence type="predicted"/>
<dbReference type="Proteomes" id="UP000015102">
    <property type="component" value="Unassembled WGS sequence"/>
</dbReference>
<sequence>MKSSFSCDTRTFTKNILNIFDDLDYDVGDEAKFVRMSDIIIVFSLHMPSSERIPLLPYLLSLKSLCTPSNVAIRSFYVALATNKYA</sequence>
<protein>
    <submittedName>
        <fullName evidence="1">Uncharacterized protein</fullName>
    </submittedName>
</protein>
<dbReference type="HOGENOM" id="CLU_2500507_0_0_1"/>
<dbReference type="EMBL" id="CAQQ02040392">
    <property type="status" value="NOT_ANNOTATED_CDS"/>
    <property type="molecule type" value="Genomic_DNA"/>
</dbReference>
<accession>T1GH59</accession>
<dbReference type="EnsemblMetazoa" id="MESCA002744-RA">
    <property type="protein sequence ID" value="MESCA002744-PA"/>
    <property type="gene ID" value="MESCA002744"/>
</dbReference>
<name>T1GH59_MEGSC</name>